<keyword evidence="4" id="KW-0833">Ubl conjugation pathway</keyword>
<evidence type="ECO:0000313" key="11">
    <source>
        <dbReference type="Proteomes" id="UP000078561"/>
    </source>
</evidence>
<dbReference type="Pfam" id="PF00498">
    <property type="entry name" value="FHA"/>
    <property type="match status" value="1"/>
</dbReference>
<gene>
    <name evidence="10" type="primary">ABSGL_15438.1 scaffold 16614</name>
</gene>
<feature type="region of interest" description="Disordered" evidence="7">
    <location>
        <begin position="310"/>
        <end position="340"/>
    </location>
</feature>
<dbReference type="PROSITE" id="PS50006">
    <property type="entry name" value="FHA_DOMAIN"/>
    <property type="match status" value="1"/>
</dbReference>
<reference evidence="10" key="1">
    <citation type="submission" date="2016-04" db="EMBL/GenBank/DDBJ databases">
        <authorList>
            <person name="Evans L.H."/>
            <person name="Alamgir A."/>
            <person name="Owens N."/>
            <person name="Weber N.D."/>
            <person name="Virtaneva K."/>
            <person name="Barbian K."/>
            <person name="Babar A."/>
            <person name="Rosenke K."/>
        </authorList>
    </citation>
    <scope>NUCLEOTIDE SEQUENCE [LARGE SCALE GENOMIC DNA]</scope>
    <source>
        <strain evidence="10">CBS 101.48</strain>
    </source>
</reference>
<organism evidence="10">
    <name type="scientific">Absidia glauca</name>
    <name type="common">Pin mould</name>
    <dbReference type="NCBI Taxonomy" id="4829"/>
    <lineage>
        <taxon>Eukaryota</taxon>
        <taxon>Fungi</taxon>
        <taxon>Fungi incertae sedis</taxon>
        <taxon>Mucoromycota</taxon>
        <taxon>Mucoromycotina</taxon>
        <taxon>Mucoromycetes</taxon>
        <taxon>Mucorales</taxon>
        <taxon>Cunninghamellaceae</taxon>
        <taxon>Absidia</taxon>
    </lineage>
</organism>
<dbReference type="OMA" id="YHAEIWL"/>
<proteinExistence type="predicted"/>
<name>A0A163KB62_ABSGL</name>
<dbReference type="GO" id="GO:0061630">
    <property type="term" value="F:ubiquitin protein ligase activity"/>
    <property type="evidence" value="ECO:0007669"/>
    <property type="project" value="TreeGrafter"/>
</dbReference>
<evidence type="ECO:0000259" key="9">
    <source>
        <dbReference type="PROSITE" id="PS50089"/>
    </source>
</evidence>
<dbReference type="Proteomes" id="UP000078561">
    <property type="component" value="Unassembled WGS sequence"/>
</dbReference>
<evidence type="ECO:0000259" key="8">
    <source>
        <dbReference type="PROSITE" id="PS50006"/>
    </source>
</evidence>
<dbReference type="EMBL" id="LT555165">
    <property type="protein sequence ID" value="SAM09737.1"/>
    <property type="molecule type" value="Genomic_DNA"/>
</dbReference>
<evidence type="ECO:0000256" key="5">
    <source>
        <dbReference type="ARBA" id="ARBA00022833"/>
    </source>
</evidence>
<dbReference type="GO" id="GO:0006511">
    <property type="term" value="P:ubiquitin-dependent protein catabolic process"/>
    <property type="evidence" value="ECO:0007669"/>
    <property type="project" value="TreeGrafter"/>
</dbReference>
<keyword evidence="1" id="KW-0808">Transferase</keyword>
<evidence type="ECO:0000256" key="7">
    <source>
        <dbReference type="SAM" id="MobiDB-lite"/>
    </source>
</evidence>
<dbReference type="SMART" id="SM00184">
    <property type="entry name" value="RING"/>
    <property type="match status" value="1"/>
</dbReference>
<dbReference type="InParanoid" id="A0A163KB62"/>
<evidence type="ECO:0000256" key="3">
    <source>
        <dbReference type="ARBA" id="ARBA00022771"/>
    </source>
</evidence>
<dbReference type="FunCoup" id="A0A163KB62">
    <property type="interactions" value="15"/>
</dbReference>
<keyword evidence="3 6" id="KW-0863">Zinc-finger</keyword>
<feature type="domain" description="RING-type" evidence="9">
    <location>
        <begin position="247"/>
        <end position="291"/>
    </location>
</feature>
<dbReference type="PANTHER" id="PTHR15067">
    <property type="entry name" value="E3 UBIQUITIN-PROTEIN LIGASE RNF8"/>
    <property type="match status" value="1"/>
</dbReference>
<dbReference type="SUPFAM" id="SSF57850">
    <property type="entry name" value="RING/U-box"/>
    <property type="match status" value="1"/>
</dbReference>
<dbReference type="Gene3D" id="2.60.200.20">
    <property type="match status" value="1"/>
</dbReference>
<feature type="compositionally biased region" description="Low complexity" evidence="7">
    <location>
        <begin position="321"/>
        <end position="338"/>
    </location>
</feature>
<dbReference type="GO" id="GO:0016567">
    <property type="term" value="P:protein ubiquitination"/>
    <property type="evidence" value="ECO:0007669"/>
    <property type="project" value="TreeGrafter"/>
</dbReference>
<dbReference type="GO" id="GO:0000151">
    <property type="term" value="C:ubiquitin ligase complex"/>
    <property type="evidence" value="ECO:0007669"/>
    <property type="project" value="TreeGrafter"/>
</dbReference>
<dbReference type="Gene3D" id="3.30.40.10">
    <property type="entry name" value="Zinc/RING finger domain, C3HC4 (zinc finger)"/>
    <property type="match status" value="1"/>
</dbReference>
<keyword evidence="11" id="KW-1185">Reference proteome</keyword>
<dbReference type="GO" id="GO:0008270">
    <property type="term" value="F:zinc ion binding"/>
    <property type="evidence" value="ECO:0007669"/>
    <property type="project" value="UniProtKB-KW"/>
</dbReference>
<dbReference type="InterPro" id="IPR013083">
    <property type="entry name" value="Znf_RING/FYVE/PHD"/>
</dbReference>
<evidence type="ECO:0000313" key="10">
    <source>
        <dbReference type="EMBL" id="SAM09737.1"/>
    </source>
</evidence>
<evidence type="ECO:0008006" key="12">
    <source>
        <dbReference type="Google" id="ProtNLM"/>
    </source>
</evidence>
<dbReference type="PROSITE" id="PS50089">
    <property type="entry name" value="ZF_RING_2"/>
    <property type="match status" value="1"/>
</dbReference>
<feature type="compositionally biased region" description="Polar residues" evidence="7">
    <location>
        <begin position="47"/>
        <end position="61"/>
    </location>
</feature>
<sequence length="370" mass="41611">MSNSVPTSPLATSSSATTTELSRSSSHHSDPPNQLYHQQEGEDPTDNETVTHTLSPEEASSQRNLHIRLLPNIGLNARCFVFDIIDRVLTPTTVLKIGRYSERHSAHERVSFKSKVVSRSHAELWMDKDKKIFIRDVGSSSGTFVNRLRLSESNEISSSFELKDGDIIQLGVDYQGGQEQVFRSVKIRLEINRNPTKKSNLYSRQAFQQLRQHLLTSALDEQPMEGTTTLKDCGSLKTPTTATIQECCICLYAIAPLQALFVAPCSHVFHFKCLRPIVFQHYPGFSCPLCRNYYDLEASVAIEVSEVAEAMERADDETPPQQDQQQHQQQQQQQQQQHLARPDGFLFSSTLVDPSMLDQEGVYGNLPSSL</sequence>
<protein>
    <recommendedName>
        <fullName evidence="12">SMAD/FHA domain-containing protein</fullName>
    </recommendedName>
</protein>
<dbReference type="InterPro" id="IPR001841">
    <property type="entry name" value="Znf_RING"/>
</dbReference>
<accession>A0A163KB62</accession>
<dbReference type="GO" id="GO:0032153">
    <property type="term" value="C:cell division site"/>
    <property type="evidence" value="ECO:0007669"/>
    <property type="project" value="TreeGrafter"/>
</dbReference>
<dbReference type="AlphaFoldDB" id="A0A163KB62"/>
<keyword evidence="5" id="KW-0862">Zinc</keyword>
<feature type="domain" description="FHA" evidence="8">
    <location>
        <begin position="95"/>
        <end position="150"/>
    </location>
</feature>
<evidence type="ECO:0000256" key="1">
    <source>
        <dbReference type="ARBA" id="ARBA00022679"/>
    </source>
</evidence>
<dbReference type="InterPro" id="IPR000253">
    <property type="entry name" value="FHA_dom"/>
</dbReference>
<dbReference type="PANTHER" id="PTHR15067:SF7">
    <property type="entry name" value="E3 UBIQUITIN-PROTEIN LIGASE DMA1-RELATED"/>
    <property type="match status" value="1"/>
</dbReference>
<evidence type="ECO:0000256" key="2">
    <source>
        <dbReference type="ARBA" id="ARBA00022723"/>
    </source>
</evidence>
<feature type="region of interest" description="Disordered" evidence="7">
    <location>
        <begin position="1"/>
        <end position="61"/>
    </location>
</feature>
<keyword evidence="2" id="KW-0479">Metal-binding</keyword>
<dbReference type="GO" id="GO:0005829">
    <property type="term" value="C:cytosol"/>
    <property type="evidence" value="ECO:0007669"/>
    <property type="project" value="TreeGrafter"/>
</dbReference>
<dbReference type="SUPFAM" id="SSF49879">
    <property type="entry name" value="SMAD/FHA domain"/>
    <property type="match status" value="1"/>
</dbReference>
<dbReference type="SMART" id="SM00240">
    <property type="entry name" value="FHA"/>
    <property type="match status" value="1"/>
</dbReference>
<evidence type="ECO:0000256" key="6">
    <source>
        <dbReference type="PROSITE-ProRule" id="PRU00175"/>
    </source>
</evidence>
<dbReference type="InterPro" id="IPR008984">
    <property type="entry name" value="SMAD_FHA_dom_sf"/>
</dbReference>
<dbReference type="OrthoDB" id="687730at2759"/>
<feature type="compositionally biased region" description="Low complexity" evidence="7">
    <location>
        <begin position="1"/>
        <end position="24"/>
    </location>
</feature>
<dbReference type="STRING" id="4829.A0A163KB62"/>
<dbReference type="Pfam" id="PF17123">
    <property type="entry name" value="zf-RING_11"/>
    <property type="match status" value="1"/>
</dbReference>
<evidence type="ECO:0000256" key="4">
    <source>
        <dbReference type="ARBA" id="ARBA00022786"/>
    </source>
</evidence>